<dbReference type="InterPro" id="IPR029071">
    <property type="entry name" value="Ubiquitin-like_domsf"/>
</dbReference>
<dbReference type="SUPFAM" id="SSF54236">
    <property type="entry name" value="Ubiquitin-like"/>
    <property type="match status" value="1"/>
</dbReference>
<feature type="domain" description="Ubiquitin-like" evidence="2">
    <location>
        <begin position="472"/>
        <end position="529"/>
    </location>
</feature>
<dbReference type="EMBL" id="CAMXCT010004001">
    <property type="protein sequence ID" value="CAI4007245.1"/>
    <property type="molecule type" value="Genomic_DNA"/>
</dbReference>
<keyword evidence="7" id="KW-1185">Reference proteome</keyword>
<evidence type="ECO:0000313" key="6">
    <source>
        <dbReference type="EMBL" id="CAL4794557.1"/>
    </source>
</evidence>
<feature type="region of interest" description="Disordered" evidence="1">
    <location>
        <begin position="1091"/>
        <end position="1121"/>
    </location>
</feature>
<dbReference type="Pfam" id="PF00226">
    <property type="entry name" value="DnaJ"/>
    <property type="match status" value="2"/>
</dbReference>
<dbReference type="Pfam" id="PF13475">
    <property type="entry name" value="DUF4116"/>
    <property type="match status" value="3"/>
</dbReference>
<feature type="region of interest" description="Disordered" evidence="1">
    <location>
        <begin position="649"/>
        <end position="709"/>
    </location>
</feature>
<organism evidence="4">
    <name type="scientific">Cladocopium goreaui</name>
    <dbReference type="NCBI Taxonomy" id="2562237"/>
    <lineage>
        <taxon>Eukaryota</taxon>
        <taxon>Sar</taxon>
        <taxon>Alveolata</taxon>
        <taxon>Dinophyceae</taxon>
        <taxon>Suessiales</taxon>
        <taxon>Symbiodiniaceae</taxon>
        <taxon>Cladocopium</taxon>
    </lineage>
</organism>
<feature type="compositionally biased region" description="Basic residues" evidence="1">
    <location>
        <begin position="677"/>
        <end position="690"/>
    </location>
</feature>
<dbReference type="InterPro" id="IPR000626">
    <property type="entry name" value="Ubiquitin-like_dom"/>
</dbReference>
<dbReference type="InterPro" id="IPR050817">
    <property type="entry name" value="DjlA_DnaK_co-chaperone"/>
</dbReference>
<sequence>MSCDSLYEILQVPQHATLDEIKFAFKRRALQVHPDKGGSKDAFHKVYQALEILSDPEARKKYDQRLIGAKEPQPKGKEQMPGRRTAQQSHRDQEKKPTCGPSNKTHQPKPAPKTVRSLRVRLMTKIHFLLGQLPRDVRFQVISKDFSLKQRVLLQEWIVENAAETATGSDKPSDHMDPDPVPSTGFSAVNPPQDTASHCRVVAIPIQFHRKAQAAVGKSKSKSWKRSSGTRGVCRTSGSLNYHASISVDGVKIFTRCCDLPTALEYLVILTSAKQRALDLTTSQGTFEDRLKQALKSSAQEQGKSLDELKLRFLVTQSVGIFIGSMLLKAPSVRNLEDVRKLRKSMQPFHGWVKHCRGKYNIYQHFSPVELHAQWEQFQAAVAEMFQTVGADAAPCLQQIRASYQATDRLRRAHLQSWEKLQMALQDKKKCVPKYLRYKQIRRFQLDPVRDKLMTLRKLLGRWAQALYSKAMEILLSGLAGELCGLAAKGGECIAELKRSFEEKIGVPVDEQRLFLGCRELHDEVCLEDIYPEGQTDGRLELALVRRSPTHAKLLRLAQEGSEALSRKWLSKMPDVCRGDAALVRLVIKRDGVALQHASEELKVPQHATLDEIKFAFKRRALQVHPDKGGSKDAFHKVYQALEILSDPEARKKHDQRLMGAKEPQMHGRGPVSAGKTKNKKQTHHSKSKKPGPENKPPRPAASTKASTAAARLKAKLMMKIQLLLKQLPREVRFQAISQDFSQKQRVLLQKWMVDNAAENCEESQADQAADADPVVFSGTGGFESQWPAPSVRGCMALAIFRGFQRPKQSQGAQKESKTSSNRSGTKGVCRRGSGGPGEGSGRYRANVVVDGLSICSRNCDLPTALEYLVILTSAKQQALEGTNSESLFEDCLDRALVSAAKEHEKGLDELKLRFCVLHHCSLLIGRKNLQSPVVQSLEDVKRLRKCMEPIGHRVKRCKGFRYVFDFFSPQEVQELWEQFQAAVTDMCQAVGADSTKCLRQIQSWHDATDRLRTKHLQLWEVRRMATNDRQKHAKHLRKNTMRRAARLYSLSDPVSCKLTTLRMLLRKWGHLLTKEAQTREKQRLKILEQRKRQRAKKKTSHQKRFRVDHGSELGSTEQETSAGGVLQGQAIAFDHQANPELVLEAVQRSGFALEYAAEHLRKDRGFVLKAVQKNGFALARASAALQADPEVILASIRDEGGAFEYASEDLKNDYDFALEVVAMGGPGAMDHISADLWDDPRFVMCAVKRAPGALEHAQPEIKAEPTFVLEVLSRVPAALPFVAAELLENPQFLLRAIERNGQTLAFVSTDLAMDATFVLMALRCNGQALCHVNRQLMKDKGFALQALQAAGPKALAQMPEDFWQERDVALAGLRIDEASIEKVPKKFWTEREFVLAAVRFQPSVLNMIEPEWLNDRRFILAALQRNSTYPLRV</sequence>
<feature type="region of interest" description="Disordered" evidence="1">
    <location>
        <begin position="806"/>
        <end position="841"/>
    </location>
</feature>
<feature type="compositionally biased region" description="Basic residues" evidence="1">
    <location>
        <begin position="1092"/>
        <end position="1105"/>
    </location>
</feature>
<dbReference type="EMBL" id="CAMXCT030004001">
    <property type="protein sequence ID" value="CAL4794557.1"/>
    <property type="molecule type" value="Genomic_DNA"/>
</dbReference>
<dbReference type="CDD" id="cd06257">
    <property type="entry name" value="DnaJ"/>
    <property type="match status" value="2"/>
</dbReference>
<feature type="compositionally biased region" description="Polar residues" evidence="1">
    <location>
        <begin position="807"/>
        <end position="825"/>
    </location>
</feature>
<dbReference type="OrthoDB" id="444821at2759"/>
<name>A0A9P1DCZ2_9DINO</name>
<proteinExistence type="predicted"/>
<protein>
    <submittedName>
        <fullName evidence="6">Ubiquitin-like domain-containing protein</fullName>
    </submittedName>
</protein>
<evidence type="ECO:0000313" key="4">
    <source>
        <dbReference type="EMBL" id="CAI4007245.1"/>
    </source>
</evidence>
<dbReference type="InterPro" id="IPR001623">
    <property type="entry name" value="DnaJ_domain"/>
</dbReference>
<dbReference type="CDD" id="cd17039">
    <property type="entry name" value="Ubl_ubiquitin_like"/>
    <property type="match status" value="1"/>
</dbReference>
<feature type="compositionally biased region" description="Basic and acidic residues" evidence="1">
    <location>
        <begin position="72"/>
        <end position="81"/>
    </location>
</feature>
<comment type="caution">
    <text evidence="4">The sequence shown here is derived from an EMBL/GenBank/DDBJ whole genome shotgun (WGS) entry which is preliminary data.</text>
</comment>
<dbReference type="PROSITE" id="PS50076">
    <property type="entry name" value="DNAJ_2"/>
    <property type="match status" value="2"/>
</dbReference>
<feature type="region of interest" description="Disordered" evidence="1">
    <location>
        <begin position="165"/>
        <end position="192"/>
    </location>
</feature>
<evidence type="ECO:0000259" key="3">
    <source>
        <dbReference type="PROSITE" id="PS50076"/>
    </source>
</evidence>
<dbReference type="PROSITE" id="PS50053">
    <property type="entry name" value="UBIQUITIN_2"/>
    <property type="match status" value="1"/>
</dbReference>
<dbReference type="Gene3D" id="1.10.287.110">
    <property type="entry name" value="DnaJ domain"/>
    <property type="match status" value="2"/>
</dbReference>
<evidence type="ECO:0000313" key="7">
    <source>
        <dbReference type="Proteomes" id="UP001152797"/>
    </source>
</evidence>
<gene>
    <name evidence="4" type="ORF">C1SCF055_LOCUS32810</name>
</gene>
<evidence type="ECO:0000256" key="1">
    <source>
        <dbReference type="SAM" id="MobiDB-lite"/>
    </source>
</evidence>
<feature type="domain" description="J" evidence="3">
    <location>
        <begin position="5"/>
        <end position="66"/>
    </location>
</feature>
<dbReference type="EMBL" id="CAMXCT020004001">
    <property type="protein sequence ID" value="CAL1160620.1"/>
    <property type="molecule type" value="Genomic_DNA"/>
</dbReference>
<dbReference type="InterPro" id="IPR036869">
    <property type="entry name" value="J_dom_sf"/>
</dbReference>
<reference evidence="4" key="1">
    <citation type="submission" date="2022-10" db="EMBL/GenBank/DDBJ databases">
        <authorList>
            <person name="Chen Y."/>
            <person name="Dougan E. K."/>
            <person name="Chan C."/>
            <person name="Rhodes N."/>
            <person name="Thang M."/>
        </authorList>
    </citation>
    <scope>NUCLEOTIDE SEQUENCE</scope>
</reference>
<dbReference type="InterPro" id="IPR025197">
    <property type="entry name" value="DUF4116"/>
</dbReference>
<dbReference type="Proteomes" id="UP001152797">
    <property type="component" value="Unassembled WGS sequence"/>
</dbReference>
<feature type="region of interest" description="Disordered" evidence="1">
    <location>
        <begin position="66"/>
        <end position="115"/>
    </location>
</feature>
<dbReference type="SMART" id="SM00271">
    <property type="entry name" value="DnaJ"/>
    <property type="match status" value="2"/>
</dbReference>
<dbReference type="PANTHER" id="PTHR24074">
    <property type="entry name" value="CO-CHAPERONE PROTEIN DJLA"/>
    <property type="match status" value="1"/>
</dbReference>
<evidence type="ECO:0000313" key="5">
    <source>
        <dbReference type="EMBL" id="CAL1160620.1"/>
    </source>
</evidence>
<feature type="domain" description="J" evidence="3">
    <location>
        <begin position="597"/>
        <end position="658"/>
    </location>
</feature>
<dbReference type="Gene3D" id="3.10.20.90">
    <property type="entry name" value="Phosphatidylinositol 3-kinase Catalytic Subunit, Chain A, domain 1"/>
    <property type="match status" value="1"/>
</dbReference>
<accession>A0A9P1DCZ2</accession>
<dbReference type="Pfam" id="PF00240">
    <property type="entry name" value="ubiquitin"/>
    <property type="match status" value="1"/>
</dbReference>
<dbReference type="SUPFAM" id="SSF46565">
    <property type="entry name" value="Chaperone J-domain"/>
    <property type="match status" value="2"/>
</dbReference>
<reference evidence="5" key="2">
    <citation type="submission" date="2024-04" db="EMBL/GenBank/DDBJ databases">
        <authorList>
            <person name="Chen Y."/>
            <person name="Shah S."/>
            <person name="Dougan E. K."/>
            <person name="Thang M."/>
            <person name="Chan C."/>
        </authorList>
    </citation>
    <scope>NUCLEOTIDE SEQUENCE [LARGE SCALE GENOMIC DNA]</scope>
</reference>
<evidence type="ECO:0000259" key="2">
    <source>
        <dbReference type="PROSITE" id="PS50053"/>
    </source>
</evidence>